<evidence type="ECO:0000256" key="1">
    <source>
        <dbReference type="ARBA" id="ARBA00022729"/>
    </source>
</evidence>
<feature type="signal peptide" evidence="2">
    <location>
        <begin position="1"/>
        <end position="22"/>
    </location>
</feature>
<evidence type="ECO:0000313" key="4">
    <source>
        <dbReference type="EMBL" id="GAA1621610.1"/>
    </source>
</evidence>
<evidence type="ECO:0000259" key="3">
    <source>
        <dbReference type="PROSITE" id="PS50927"/>
    </source>
</evidence>
<dbReference type="CDD" id="cd00028">
    <property type="entry name" value="B_lectin"/>
    <property type="match status" value="2"/>
</dbReference>
<dbReference type="Proteomes" id="UP001500064">
    <property type="component" value="Unassembled WGS sequence"/>
</dbReference>
<dbReference type="InterPro" id="IPR051343">
    <property type="entry name" value="G-type_lectin_kinases/EP1-like"/>
</dbReference>
<keyword evidence="1 2" id="KW-0732">Signal</keyword>
<dbReference type="InterPro" id="IPR001480">
    <property type="entry name" value="Bulb-type_lectin_dom"/>
</dbReference>
<name>A0ABP4QTB0_9ACTN</name>
<feature type="chain" id="PRO_5046768197" description="Bulb-type lectin domain-containing protein" evidence="2">
    <location>
        <begin position="23"/>
        <end position="255"/>
    </location>
</feature>
<evidence type="ECO:0000313" key="5">
    <source>
        <dbReference type="Proteomes" id="UP001500064"/>
    </source>
</evidence>
<dbReference type="PROSITE" id="PS50927">
    <property type="entry name" value="BULB_LECTIN"/>
    <property type="match status" value="2"/>
</dbReference>
<dbReference type="Gene3D" id="2.90.10.10">
    <property type="entry name" value="Bulb-type lectin domain"/>
    <property type="match status" value="4"/>
</dbReference>
<protein>
    <recommendedName>
        <fullName evidence="3">Bulb-type lectin domain-containing protein</fullName>
    </recommendedName>
</protein>
<dbReference type="RefSeq" id="WP_346102995.1">
    <property type="nucleotide sequence ID" value="NZ_BAAAMU010000009.1"/>
</dbReference>
<dbReference type="EMBL" id="BAAAMU010000009">
    <property type="protein sequence ID" value="GAA1621610.1"/>
    <property type="molecule type" value="Genomic_DNA"/>
</dbReference>
<keyword evidence="5" id="KW-1185">Reference proteome</keyword>
<accession>A0ABP4QTB0</accession>
<dbReference type="PANTHER" id="PTHR47976:SF115">
    <property type="entry name" value="RECEPTOR-LIKE SERINE_THREONINE-PROTEIN KINASE"/>
    <property type="match status" value="1"/>
</dbReference>
<feature type="domain" description="Bulb-type lectin" evidence="3">
    <location>
        <begin position="147"/>
        <end position="254"/>
    </location>
</feature>
<dbReference type="SMART" id="SM00108">
    <property type="entry name" value="B_lectin"/>
    <property type="match status" value="2"/>
</dbReference>
<proteinExistence type="predicted"/>
<feature type="domain" description="Bulb-type lectin" evidence="3">
    <location>
        <begin position="39"/>
        <end position="146"/>
    </location>
</feature>
<dbReference type="PANTHER" id="PTHR47976">
    <property type="entry name" value="G-TYPE LECTIN S-RECEPTOR-LIKE SERINE/THREONINE-PROTEIN KINASE SD2-5"/>
    <property type="match status" value="1"/>
</dbReference>
<organism evidence="4 5">
    <name type="scientific">Nonomuraea maheshkhaliensis</name>
    <dbReference type="NCBI Taxonomy" id="419590"/>
    <lineage>
        <taxon>Bacteria</taxon>
        <taxon>Bacillati</taxon>
        <taxon>Actinomycetota</taxon>
        <taxon>Actinomycetes</taxon>
        <taxon>Streptosporangiales</taxon>
        <taxon>Streptosporangiaceae</taxon>
        <taxon>Nonomuraea</taxon>
    </lineage>
</organism>
<dbReference type="SUPFAM" id="SSF51110">
    <property type="entry name" value="alpha-D-mannose-specific plant lectins"/>
    <property type="match status" value="2"/>
</dbReference>
<reference evidence="5" key="1">
    <citation type="journal article" date="2019" name="Int. J. Syst. Evol. Microbiol.">
        <title>The Global Catalogue of Microorganisms (GCM) 10K type strain sequencing project: providing services to taxonomists for standard genome sequencing and annotation.</title>
        <authorList>
            <consortium name="The Broad Institute Genomics Platform"/>
            <consortium name="The Broad Institute Genome Sequencing Center for Infectious Disease"/>
            <person name="Wu L."/>
            <person name="Ma J."/>
        </authorList>
    </citation>
    <scope>NUCLEOTIDE SEQUENCE [LARGE SCALE GENOMIC DNA]</scope>
    <source>
        <strain evidence="5">JCM 13929</strain>
    </source>
</reference>
<sequence length="255" mass="27432">MKRFPVYAGALVLALAGPVVTAAVTAPAQAATVQERPRTTWLNPGQRLQAGDSVRSSNGEYVLQQQKDGNLVLYRGTKPLWSSQTGDSPGAFAAMQEDGNLVVYRGKTALWASNTGDAPGARVAVQDDGNLVIYDGKTPLWSRHSTISVLKPGYGLKANQYVRSQNGDYQFVMQEDGNLVLYKASKPLWNTKTGGNPGASAQMQKDGNLVVYQGTTPLWSSETGKNPGARLEVQNDGNVVIYDGTRPVWSTKTGR</sequence>
<gene>
    <name evidence="4" type="ORF">GCM10009733_017740</name>
</gene>
<dbReference type="InterPro" id="IPR036426">
    <property type="entry name" value="Bulb-type_lectin_dom_sf"/>
</dbReference>
<comment type="caution">
    <text evidence="4">The sequence shown here is derived from an EMBL/GenBank/DDBJ whole genome shotgun (WGS) entry which is preliminary data.</text>
</comment>
<evidence type="ECO:0000256" key="2">
    <source>
        <dbReference type="SAM" id="SignalP"/>
    </source>
</evidence>